<dbReference type="AlphaFoldDB" id="A0A1J8QLJ9"/>
<evidence type="ECO:0000256" key="2">
    <source>
        <dbReference type="ARBA" id="ARBA00010421"/>
    </source>
</evidence>
<gene>
    <name evidence="5" type="ORF">AZE42_05544</name>
</gene>
<dbReference type="SUPFAM" id="SSF50685">
    <property type="entry name" value="Barwin-like endoglucanases"/>
    <property type="match status" value="1"/>
</dbReference>
<dbReference type="OrthoDB" id="4898945at2759"/>
<dbReference type="Pfam" id="PF07249">
    <property type="entry name" value="Cerato-platanin"/>
    <property type="match status" value="1"/>
</dbReference>
<evidence type="ECO:0000256" key="4">
    <source>
        <dbReference type="SAM" id="SignalP"/>
    </source>
</evidence>
<keyword evidence="4" id="KW-0732">Signal</keyword>
<comment type="caution">
    <text evidence="5">The sequence shown here is derived from an EMBL/GenBank/DDBJ whole genome shotgun (WGS) entry which is preliminary data.</text>
</comment>
<dbReference type="Proteomes" id="UP000183567">
    <property type="component" value="Unassembled WGS sequence"/>
</dbReference>
<dbReference type="EMBL" id="LVVM01005532">
    <property type="protein sequence ID" value="OJA10298.1"/>
    <property type="molecule type" value="Genomic_DNA"/>
</dbReference>
<keyword evidence="6" id="KW-1185">Reference proteome</keyword>
<evidence type="ECO:0000313" key="6">
    <source>
        <dbReference type="Proteomes" id="UP000183567"/>
    </source>
</evidence>
<dbReference type="Gene3D" id="2.40.40.10">
    <property type="entry name" value="RlpA-like domain"/>
    <property type="match status" value="1"/>
</dbReference>
<proteinExistence type="inferred from homology"/>
<accession>A0A1J8QLJ9</accession>
<feature type="chain" id="PRO_5013131616" description="Cerato-platanin" evidence="4">
    <location>
        <begin position="19"/>
        <end position="159"/>
    </location>
</feature>
<dbReference type="GO" id="GO:0005576">
    <property type="term" value="C:extracellular region"/>
    <property type="evidence" value="ECO:0007669"/>
    <property type="project" value="UniProtKB-SubCell"/>
</dbReference>
<protein>
    <recommendedName>
        <fullName evidence="7">Cerato-platanin</fullName>
    </recommendedName>
</protein>
<reference evidence="5 6" key="1">
    <citation type="submission" date="2016-03" db="EMBL/GenBank/DDBJ databases">
        <title>Comparative genomics of the ectomycorrhizal sister species Rhizopogon vinicolor and Rhizopogon vesiculosus (Basidiomycota: Boletales) reveals a divergence of the mating type B locus.</title>
        <authorList>
            <person name="Mujic A.B."/>
            <person name="Kuo A."/>
            <person name="Tritt A."/>
            <person name="Lipzen A."/>
            <person name="Chen C."/>
            <person name="Johnson J."/>
            <person name="Sharma A."/>
            <person name="Barry K."/>
            <person name="Grigoriev I.V."/>
            <person name="Spatafora J.W."/>
        </authorList>
    </citation>
    <scope>NUCLEOTIDE SEQUENCE [LARGE SCALE GENOMIC DNA]</scope>
    <source>
        <strain evidence="5 6">AM-OR11-056</strain>
    </source>
</reference>
<evidence type="ECO:0000313" key="5">
    <source>
        <dbReference type="EMBL" id="OJA10298.1"/>
    </source>
</evidence>
<comment type="similarity">
    <text evidence="2">Belongs to the cerato-platanin family.</text>
</comment>
<organism evidence="5 6">
    <name type="scientific">Rhizopogon vesiculosus</name>
    <dbReference type="NCBI Taxonomy" id="180088"/>
    <lineage>
        <taxon>Eukaryota</taxon>
        <taxon>Fungi</taxon>
        <taxon>Dikarya</taxon>
        <taxon>Basidiomycota</taxon>
        <taxon>Agaricomycotina</taxon>
        <taxon>Agaricomycetes</taxon>
        <taxon>Agaricomycetidae</taxon>
        <taxon>Boletales</taxon>
        <taxon>Suillineae</taxon>
        <taxon>Rhizopogonaceae</taxon>
        <taxon>Rhizopogon</taxon>
    </lineage>
</organism>
<dbReference type="InterPro" id="IPR010829">
    <property type="entry name" value="Cerato-platanin"/>
</dbReference>
<evidence type="ECO:0008006" key="7">
    <source>
        <dbReference type="Google" id="ProtNLM"/>
    </source>
</evidence>
<evidence type="ECO:0000256" key="3">
    <source>
        <dbReference type="ARBA" id="ARBA00022525"/>
    </source>
</evidence>
<sequence length="159" mass="16605">MKFTHIVALLSAFATALAASVPVKVTYDGTYSNPDGSLNNVACSNGANGLVTQGYTTFSSLPSFPFIGGIPGATWNSPLCGTCWQLNYTTPTGNNTSVYITVVDLSATFNVSPETFNALTNNDLTTFNSGSFTASAAQVDAANCTSEVRSSYVSARLEL</sequence>
<keyword evidence="3" id="KW-0964">Secreted</keyword>
<comment type="subcellular location">
    <subcellularLocation>
        <location evidence="1">Secreted</location>
    </subcellularLocation>
</comment>
<dbReference type="STRING" id="180088.A0A1J8QLJ9"/>
<dbReference type="InterPro" id="IPR036908">
    <property type="entry name" value="RlpA-like_sf"/>
</dbReference>
<evidence type="ECO:0000256" key="1">
    <source>
        <dbReference type="ARBA" id="ARBA00004613"/>
    </source>
</evidence>
<feature type="signal peptide" evidence="4">
    <location>
        <begin position="1"/>
        <end position="18"/>
    </location>
</feature>
<dbReference type="CDD" id="cd22778">
    <property type="entry name" value="DPBB_CEPL-like"/>
    <property type="match status" value="1"/>
</dbReference>
<name>A0A1J8QLJ9_9AGAM</name>